<keyword evidence="4" id="KW-1185">Reference proteome</keyword>
<dbReference type="Pfam" id="PF02210">
    <property type="entry name" value="Laminin_G_2"/>
    <property type="match status" value="2"/>
</dbReference>
<gene>
    <name evidence="3" type="ORF">AFUS01_LOCUS16542</name>
</gene>
<name>A0A8J2P6J7_9HEXA</name>
<dbReference type="SMART" id="SM00282">
    <property type="entry name" value="LamG"/>
    <property type="match status" value="2"/>
</dbReference>
<dbReference type="Proteomes" id="UP000708208">
    <property type="component" value="Unassembled WGS sequence"/>
</dbReference>
<feature type="domain" description="Laminin G" evidence="2">
    <location>
        <begin position="50"/>
        <end position="224"/>
    </location>
</feature>
<dbReference type="EMBL" id="CAJVCH010152843">
    <property type="protein sequence ID" value="CAG7727712.1"/>
    <property type="molecule type" value="Genomic_DNA"/>
</dbReference>
<dbReference type="InterPro" id="IPR050372">
    <property type="entry name" value="Neurexin-related_CASP"/>
</dbReference>
<reference evidence="3" key="1">
    <citation type="submission" date="2021-06" db="EMBL/GenBank/DDBJ databases">
        <authorList>
            <person name="Hodson N. C."/>
            <person name="Mongue J. A."/>
            <person name="Jaron S. K."/>
        </authorList>
    </citation>
    <scope>NUCLEOTIDE SEQUENCE</scope>
</reference>
<evidence type="ECO:0000313" key="3">
    <source>
        <dbReference type="EMBL" id="CAG7727712.1"/>
    </source>
</evidence>
<dbReference type="CDD" id="cd00110">
    <property type="entry name" value="LamG"/>
    <property type="match status" value="2"/>
</dbReference>
<organism evidence="3 4">
    <name type="scientific">Allacma fusca</name>
    <dbReference type="NCBI Taxonomy" id="39272"/>
    <lineage>
        <taxon>Eukaryota</taxon>
        <taxon>Metazoa</taxon>
        <taxon>Ecdysozoa</taxon>
        <taxon>Arthropoda</taxon>
        <taxon>Hexapoda</taxon>
        <taxon>Collembola</taxon>
        <taxon>Symphypleona</taxon>
        <taxon>Sminthuridae</taxon>
        <taxon>Allacma</taxon>
    </lineage>
</organism>
<feature type="non-terminal residue" evidence="3">
    <location>
        <position position="414"/>
    </location>
</feature>
<dbReference type="PANTHER" id="PTHR15036:SF67">
    <property type="entry name" value="LAMININ SUBUNIT ALPHA-LIKE PROTEIN"/>
    <property type="match status" value="1"/>
</dbReference>
<dbReference type="PANTHER" id="PTHR15036">
    <property type="entry name" value="PIKACHURIN-LIKE PROTEIN"/>
    <property type="match status" value="1"/>
</dbReference>
<proteinExistence type="predicted"/>
<accession>A0A8J2P6J7</accession>
<protein>
    <recommendedName>
        <fullName evidence="2">Laminin G domain-containing protein</fullName>
    </recommendedName>
</protein>
<dbReference type="PROSITE" id="PS50025">
    <property type="entry name" value="LAM_G_DOMAIN"/>
    <property type="match status" value="2"/>
</dbReference>
<feature type="disulfide bond" evidence="1">
    <location>
        <begin position="385"/>
        <end position="412"/>
    </location>
</feature>
<evidence type="ECO:0000259" key="2">
    <source>
        <dbReference type="PROSITE" id="PS50025"/>
    </source>
</evidence>
<feature type="domain" description="Laminin G" evidence="2">
    <location>
        <begin position="229"/>
        <end position="412"/>
    </location>
</feature>
<evidence type="ECO:0000256" key="1">
    <source>
        <dbReference type="PROSITE-ProRule" id="PRU00122"/>
    </source>
</evidence>
<comment type="caution">
    <text evidence="1">Lacks conserved residue(s) required for the propagation of feature annotation.</text>
</comment>
<comment type="caution">
    <text evidence="3">The sequence shown here is derived from an EMBL/GenBank/DDBJ whole genome shotgun (WGS) entry which is preliminary data.</text>
</comment>
<keyword evidence="1" id="KW-1015">Disulfide bond</keyword>
<dbReference type="OrthoDB" id="8545473at2759"/>
<evidence type="ECO:0000313" key="4">
    <source>
        <dbReference type="Proteomes" id="UP000708208"/>
    </source>
</evidence>
<dbReference type="AlphaFoldDB" id="A0A8J2P6J7"/>
<sequence length="414" mass="46057">RFTLDSSAIPPQFLYPATVELPGIRYDRPYADHTCLSSQKVIEQEDPLKSLHFGDTSDTYALLSLDRSKSLRQHFNLTFQFRTFYPNGLFFVGVKHKSTGGHCLTCSLNDGRVMVSLMGERAVDLTSSATGLNDGGWHLVTIVKAEDKLFLYVDSSKVTQTKAPRMKPVSKIYIGGYPATGTDCFSNLILKPDYFKGCMREFVLNSMPYTFNDNNAFLHNVSPCFKEVQPGTFFKSGGYAIYSHNLTLGNLVEVALDFRSDARDGILLSFIPNGSSEYPTFTIFLQNGQVVAKETFNAVESIEAREVFSESGYVCNGEWHSVKANYEKGAITLKVDSQSPKFAVDETVMRSDNHGHGFYVSGSLYIGGLEDGASPPTKKSQFHGCIRNIAINRQRKDWTDMAYLSNIVLNACPL</sequence>
<dbReference type="InterPro" id="IPR001791">
    <property type="entry name" value="Laminin_G"/>
</dbReference>